<keyword evidence="5 8" id="KW-1133">Transmembrane helix</keyword>
<feature type="transmembrane region" description="Helical" evidence="8">
    <location>
        <begin position="437"/>
        <end position="457"/>
    </location>
</feature>
<accession>A0A1I3IK09</accession>
<reference evidence="9 10" key="1">
    <citation type="submission" date="2016-10" db="EMBL/GenBank/DDBJ databases">
        <authorList>
            <person name="de Groot N.N."/>
        </authorList>
    </citation>
    <scope>NUCLEOTIDE SEQUENCE [LARGE SCALE GENOMIC DNA]</scope>
    <source>
        <strain evidence="9 10">CGMCC 1.11030</strain>
    </source>
</reference>
<name>A0A1I3IK09_9RHOB</name>
<feature type="transmembrane region" description="Helical" evidence="8">
    <location>
        <begin position="152"/>
        <end position="173"/>
    </location>
</feature>
<dbReference type="OrthoDB" id="9806302at2"/>
<dbReference type="PIRSF" id="PIRSF006603">
    <property type="entry name" value="DinF"/>
    <property type="match status" value="1"/>
</dbReference>
<gene>
    <name evidence="9" type="ORF">SAMN05216258_10799</name>
</gene>
<feature type="transmembrane region" description="Helical" evidence="8">
    <location>
        <begin position="377"/>
        <end position="401"/>
    </location>
</feature>
<feature type="transmembrane region" description="Helical" evidence="8">
    <location>
        <begin position="297"/>
        <end position="320"/>
    </location>
</feature>
<dbReference type="InterPro" id="IPR048279">
    <property type="entry name" value="MdtK-like"/>
</dbReference>
<feature type="transmembrane region" description="Helical" evidence="8">
    <location>
        <begin position="32"/>
        <end position="57"/>
    </location>
</feature>
<evidence type="ECO:0000313" key="10">
    <source>
        <dbReference type="Proteomes" id="UP000199377"/>
    </source>
</evidence>
<feature type="transmembrane region" description="Helical" evidence="8">
    <location>
        <begin position="413"/>
        <end position="431"/>
    </location>
</feature>
<feature type="transmembrane region" description="Helical" evidence="8">
    <location>
        <begin position="110"/>
        <end position="132"/>
    </location>
</feature>
<evidence type="ECO:0000256" key="6">
    <source>
        <dbReference type="ARBA" id="ARBA00023136"/>
    </source>
</evidence>
<dbReference type="Proteomes" id="UP000199377">
    <property type="component" value="Unassembled WGS sequence"/>
</dbReference>
<proteinExistence type="predicted"/>
<organism evidence="9 10">
    <name type="scientific">Albimonas pacifica</name>
    <dbReference type="NCBI Taxonomy" id="1114924"/>
    <lineage>
        <taxon>Bacteria</taxon>
        <taxon>Pseudomonadati</taxon>
        <taxon>Pseudomonadota</taxon>
        <taxon>Alphaproteobacteria</taxon>
        <taxon>Rhodobacterales</taxon>
        <taxon>Paracoccaceae</taxon>
        <taxon>Albimonas</taxon>
    </lineage>
</organism>
<evidence type="ECO:0000256" key="3">
    <source>
        <dbReference type="ARBA" id="ARBA00022475"/>
    </source>
</evidence>
<keyword evidence="2" id="KW-0813">Transport</keyword>
<comment type="subcellular location">
    <subcellularLocation>
        <location evidence="1">Cell inner membrane</location>
        <topology evidence="1">Multi-pass membrane protein</topology>
    </subcellularLocation>
</comment>
<dbReference type="Pfam" id="PF01554">
    <property type="entry name" value="MatE"/>
    <property type="match status" value="2"/>
</dbReference>
<feature type="compositionally biased region" description="Pro residues" evidence="7">
    <location>
        <begin position="8"/>
        <end position="17"/>
    </location>
</feature>
<evidence type="ECO:0000256" key="5">
    <source>
        <dbReference type="ARBA" id="ARBA00022989"/>
    </source>
</evidence>
<dbReference type="AlphaFoldDB" id="A0A1I3IK09"/>
<dbReference type="PANTHER" id="PTHR43549:SF3">
    <property type="entry name" value="MULTIDRUG RESISTANCE PROTEIN YPNP-RELATED"/>
    <property type="match status" value="1"/>
</dbReference>
<dbReference type="GO" id="GO:0005886">
    <property type="term" value="C:plasma membrane"/>
    <property type="evidence" value="ECO:0007669"/>
    <property type="project" value="UniProtKB-SubCell"/>
</dbReference>
<evidence type="ECO:0000313" key="9">
    <source>
        <dbReference type="EMBL" id="SFI48261.1"/>
    </source>
</evidence>
<feature type="transmembrane region" description="Helical" evidence="8">
    <location>
        <begin position="340"/>
        <end position="365"/>
    </location>
</feature>
<dbReference type="PANTHER" id="PTHR43549">
    <property type="entry name" value="MULTIDRUG RESISTANCE PROTEIN YPNP-RELATED"/>
    <property type="match status" value="1"/>
</dbReference>
<feature type="region of interest" description="Disordered" evidence="7">
    <location>
        <begin position="1"/>
        <end position="22"/>
    </location>
</feature>
<sequence>MADAGLPETPPPGPPPQGEAGRFTTGTIMRHVSVMTLTGSLGLTFMFLVDFVTLLYVSMLGDAGLTAAVGYAWTLQFFTVAMGMGFSIAAGALVSRALGARDRKAARRLAGSTMTLACGFLVLGALVLIALRRPIVRLLGADDAVLEESVDFLAITLATMPFMTFGMLGSSVLRAAGDARRAMMVTLSAGIVVALAAPFLIFDAVLGLPGLDLGITGAALALALTRFTTAAMGYRFCVGVHDLVARPTWRTVRADAGRVLRIAAPSGLAQMSTPVANAILTAAISHYGPSAVAGWAVVSRMTVLAFAGVLSLAGAIGGIFGQNYGAGLMHRVVRTYRDAVVFCVVYVGAIWAILYAASGAISAGFSLADEGAEVVHAFATLGAAGFLFAGCAFVATAAFNTLGRPLGATLVNWGRDGLAVPAMLWLIAGAYEGPEGVVYAQAAGMAAAGLVAGWMGWRFVNRLAERVEASRAAMAG</sequence>
<evidence type="ECO:0000256" key="2">
    <source>
        <dbReference type="ARBA" id="ARBA00022448"/>
    </source>
</evidence>
<dbReference type="InterPro" id="IPR052031">
    <property type="entry name" value="Membrane_Transporter-Flippase"/>
</dbReference>
<evidence type="ECO:0000256" key="8">
    <source>
        <dbReference type="SAM" id="Phobius"/>
    </source>
</evidence>
<feature type="transmembrane region" description="Helical" evidence="8">
    <location>
        <begin position="214"/>
        <end position="238"/>
    </location>
</feature>
<keyword evidence="6 8" id="KW-0472">Membrane</keyword>
<evidence type="ECO:0000256" key="4">
    <source>
        <dbReference type="ARBA" id="ARBA00022692"/>
    </source>
</evidence>
<evidence type="ECO:0000256" key="1">
    <source>
        <dbReference type="ARBA" id="ARBA00004429"/>
    </source>
</evidence>
<protein>
    <submittedName>
        <fullName evidence="9">Na+-driven multidrug efflux pump</fullName>
    </submittedName>
</protein>
<dbReference type="GO" id="GO:0015297">
    <property type="term" value="F:antiporter activity"/>
    <property type="evidence" value="ECO:0007669"/>
    <property type="project" value="InterPro"/>
</dbReference>
<dbReference type="GO" id="GO:0042910">
    <property type="term" value="F:xenobiotic transmembrane transporter activity"/>
    <property type="evidence" value="ECO:0007669"/>
    <property type="project" value="InterPro"/>
</dbReference>
<keyword evidence="10" id="KW-1185">Reference proteome</keyword>
<keyword evidence="3" id="KW-1003">Cell membrane</keyword>
<feature type="transmembrane region" description="Helical" evidence="8">
    <location>
        <begin position="185"/>
        <end position="208"/>
    </location>
</feature>
<feature type="transmembrane region" description="Helical" evidence="8">
    <location>
        <begin position="259"/>
        <end position="285"/>
    </location>
</feature>
<feature type="transmembrane region" description="Helical" evidence="8">
    <location>
        <begin position="77"/>
        <end position="98"/>
    </location>
</feature>
<dbReference type="STRING" id="1114924.SAMN05216258_10799"/>
<dbReference type="EMBL" id="FOQH01000007">
    <property type="protein sequence ID" value="SFI48261.1"/>
    <property type="molecule type" value="Genomic_DNA"/>
</dbReference>
<dbReference type="InterPro" id="IPR002528">
    <property type="entry name" value="MATE_fam"/>
</dbReference>
<dbReference type="RefSeq" id="WP_092861051.1">
    <property type="nucleotide sequence ID" value="NZ_FOQH01000007.1"/>
</dbReference>
<keyword evidence="4 8" id="KW-0812">Transmembrane</keyword>
<evidence type="ECO:0000256" key="7">
    <source>
        <dbReference type="SAM" id="MobiDB-lite"/>
    </source>
</evidence>